<dbReference type="AlphaFoldDB" id="A0A448YZW1"/>
<organism evidence="1 2">
    <name type="scientific">Pseudo-nitzschia multistriata</name>
    <dbReference type="NCBI Taxonomy" id="183589"/>
    <lineage>
        <taxon>Eukaryota</taxon>
        <taxon>Sar</taxon>
        <taxon>Stramenopiles</taxon>
        <taxon>Ochrophyta</taxon>
        <taxon>Bacillariophyta</taxon>
        <taxon>Bacillariophyceae</taxon>
        <taxon>Bacillariophycidae</taxon>
        <taxon>Bacillariales</taxon>
        <taxon>Bacillariaceae</taxon>
        <taxon>Pseudo-nitzschia</taxon>
    </lineage>
</organism>
<proteinExistence type="predicted"/>
<reference evidence="1 2" key="1">
    <citation type="submission" date="2019-01" db="EMBL/GenBank/DDBJ databases">
        <authorList>
            <person name="Ferrante I. M."/>
        </authorList>
    </citation>
    <scope>NUCLEOTIDE SEQUENCE [LARGE SCALE GENOMIC DNA]</scope>
    <source>
        <strain evidence="1 2">B856</strain>
    </source>
</reference>
<keyword evidence="2" id="KW-1185">Reference proteome</keyword>
<evidence type="ECO:0000313" key="2">
    <source>
        <dbReference type="Proteomes" id="UP000291116"/>
    </source>
</evidence>
<gene>
    <name evidence="1" type="ORF">PSNMU_V1.4_AUG-EV-PASAV3_0020270</name>
</gene>
<dbReference type="EMBL" id="CAACVS010000055">
    <property type="protein sequence ID" value="VEU35295.1"/>
    <property type="molecule type" value="Genomic_DNA"/>
</dbReference>
<dbReference type="OrthoDB" id="10333956at2759"/>
<dbReference type="Proteomes" id="UP000291116">
    <property type="component" value="Unassembled WGS sequence"/>
</dbReference>
<evidence type="ECO:0000313" key="1">
    <source>
        <dbReference type="EMBL" id="VEU35295.1"/>
    </source>
</evidence>
<accession>A0A448YZW1</accession>
<name>A0A448YZW1_9STRA</name>
<protein>
    <submittedName>
        <fullName evidence="1">Uncharacterized protein</fullName>
    </submittedName>
</protein>
<sequence>MTFPTLLFSELTKEKFQRAYNDAGLWQTSKLDGLTNKETIKGREKYRRWLVDVHKASYVPICLSGGEDFLTSQPAVVVPIERELKAEGGRRSIDRQPTQKGAIFRRYDLES</sequence>